<proteinExistence type="predicted"/>
<gene>
    <name evidence="7" type="ORF">EJ05DRAFT_304908</name>
</gene>
<evidence type="ECO:0000259" key="6">
    <source>
        <dbReference type="Pfam" id="PF01284"/>
    </source>
</evidence>
<dbReference type="EMBL" id="ML996569">
    <property type="protein sequence ID" value="KAF2759636.1"/>
    <property type="molecule type" value="Genomic_DNA"/>
</dbReference>
<evidence type="ECO:0000256" key="1">
    <source>
        <dbReference type="ARBA" id="ARBA00004141"/>
    </source>
</evidence>
<dbReference type="PANTHER" id="PTHR39608:SF1">
    <property type="entry name" value="INTEGRAL MEMBRANE PROTEIN (AFU_ORTHOLOGUE AFUA_5G08640)"/>
    <property type="match status" value="1"/>
</dbReference>
<reference evidence="7" key="1">
    <citation type="journal article" date="2020" name="Stud. Mycol.">
        <title>101 Dothideomycetes genomes: a test case for predicting lifestyles and emergence of pathogens.</title>
        <authorList>
            <person name="Haridas S."/>
            <person name="Albert R."/>
            <person name="Binder M."/>
            <person name="Bloem J."/>
            <person name="Labutti K."/>
            <person name="Salamov A."/>
            <person name="Andreopoulos B."/>
            <person name="Baker S."/>
            <person name="Barry K."/>
            <person name="Bills G."/>
            <person name="Bluhm B."/>
            <person name="Cannon C."/>
            <person name="Castanera R."/>
            <person name="Culley D."/>
            <person name="Daum C."/>
            <person name="Ezra D."/>
            <person name="Gonzalez J."/>
            <person name="Henrissat B."/>
            <person name="Kuo A."/>
            <person name="Liang C."/>
            <person name="Lipzen A."/>
            <person name="Lutzoni F."/>
            <person name="Magnuson J."/>
            <person name="Mondo S."/>
            <person name="Nolan M."/>
            <person name="Ohm R."/>
            <person name="Pangilinan J."/>
            <person name="Park H.-J."/>
            <person name="Ramirez L."/>
            <person name="Alfaro M."/>
            <person name="Sun H."/>
            <person name="Tritt A."/>
            <person name="Yoshinaga Y."/>
            <person name="Zwiers L.-H."/>
            <person name="Turgeon B."/>
            <person name="Goodwin S."/>
            <person name="Spatafora J."/>
            <person name="Crous P."/>
            <person name="Grigoriev I."/>
        </authorList>
    </citation>
    <scope>NUCLEOTIDE SEQUENCE</scope>
    <source>
        <strain evidence="7">CBS 121739</strain>
    </source>
</reference>
<evidence type="ECO:0000313" key="8">
    <source>
        <dbReference type="Proteomes" id="UP000799437"/>
    </source>
</evidence>
<keyword evidence="2 5" id="KW-0812">Transmembrane</keyword>
<feature type="domain" description="MARVEL" evidence="6">
    <location>
        <begin position="8"/>
        <end position="136"/>
    </location>
</feature>
<sequence>MIISRAVSLFLRFAEFVCAAIVLGILAYWIHQVRDVNGDPRGRDIYTLVVSVLGVLAALALLIPTTSSFMHAPVDLIFSALWFAAFGLLVQGLNNDACGGTFQWGVIRAGGFCGQYRAAEAFSFLAAIFWFTSFLLSLWVARKAKSGNVVVADGHRSRRRWGRRSAV</sequence>
<protein>
    <submittedName>
        <fullName evidence="7">Integral membrane protein</fullName>
    </submittedName>
</protein>
<organism evidence="7 8">
    <name type="scientific">Pseudovirgaria hyperparasitica</name>
    <dbReference type="NCBI Taxonomy" id="470096"/>
    <lineage>
        <taxon>Eukaryota</taxon>
        <taxon>Fungi</taxon>
        <taxon>Dikarya</taxon>
        <taxon>Ascomycota</taxon>
        <taxon>Pezizomycotina</taxon>
        <taxon>Dothideomycetes</taxon>
        <taxon>Dothideomycetes incertae sedis</taxon>
        <taxon>Acrospermales</taxon>
        <taxon>Acrospermaceae</taxon>
        <taxon>Pseudovirgaria</taxon>
    </lineage>
</organism>
<feature type="transmembrane region" description="Helical" evidence="5">
    <location>
        <begin position="45"/>
        <end position="64"/>
    </location>
</feature>
<evidence type="ECO:0000256" key="5">
    <source>
        <dbReference type="SAM" id="Phobius"/>
    </source>
</evidence>
<feature type="transmembrane region" description="Helical" evidence="5">
    <location>
        <begin position="121"/>
        <end position="141"/>
    </location>
</feature>
<evidence type="ECO:0000313" key="7">
    <source>
        <dbReference type="EMBL" id="KAF2759636.1"/>
    </source>
</evidence>
<dbReference type="GO" id="GO:0016020">
    <property type="term" value="C:membrane"/>
    <property type="evidence" value="ECO:0007669"/>
    <property type="project" value="UniProtKB-SubCell"/>
</dbReference>
<dbReference type="OrthoDB" id="4074965at2759"/>
<feature type="transmembrane region" description="Helical" evidence="5">
    <location>
        <begin position="9"/>
        <end position="30"/>
    </location>
</feature>
<dbReference type="PANTHER" id="PTHR39608">
    <property type="entry name" value="INTEGRAL MEMBRANE PROTEIN (AFU_ORTHOLOGUE AFUA_5G08640)"/>
    <property type="match status" value="1"/>
</dbReference>
<name>A0A6A6WCQ8_9PEZI</name>
<feature type="transmembrane region" description="Helical" evidence="5">
    <location>
        <begin position="76"/>
        <end position="94"/>
    </location>
</feature>
<evidence type="ECO:0000256" key="3">
    <source>
        <dbReference type="ARBA" id="ARBA00022989"/>
    </source>
</evidence>
<keyword evidence="4 5" id="KW-0472">Membrane</keyword>
<dbReference type="Pfam" id="PF01284">
    <property type="entry name" value="MARVEL"/>
    <property type="match status" value="1"/>
</dbReference>
<dbReference type="RefSeq" id="XP_033602087.1">
    <property type="nucleotide sequence ID" value="XM_033740633.1"/>
</dbReference>
<comment type="subcellular location">
    <subcellularLocation>
        <location evidence="1">Membrane</location>
        <topology evidence="1">Multi-pass membrane protein</topology>
    </subcellularLocation>
</comment>
<evidence type="ECO:0000256" key="2">
    <source>
        <dbReference type="ARBA" id="ARBA00022692"/>
    </source>
</evidence>
<keyword evidence="8" id="KW-1185">Reference proteome</keyword>
<dbReference type="InterPro" id="IPR008253">
    <property type="entry name" value="Marvel"/>
</dbReference>
<dbReference type="Proteomes" id="UP000799437">
    <property type="component" value="Unassembled WGS sequence"/>
</dbReference>
<dbReference type="AlphaFoldDB" id="A0A6A6WCQ8"/>
<accession>A0A6A6WCQ8</accession>
<dbReference type="GeneID" id="54481687"/>
<keyword evidence="3 5" id="KW-1133">Transmembrane helix</keyword>
<evidence type="ECO:0000256" key="4">
    <source>
        <dbReference type="ARBA" id="ARBA00023136"/>
    </source>
</evidence>